<dbReference type="KEGG" id="uma:UMAG_12031"/>
<name>A0A0D1DUH3_MYCMD</name>
<dbReference type="Proteomes" id="UP000000561">
    <property type="component" value="Chromosome 20"/>
</dbReference>
<evidence type="ECO:0000313" key="2">
    <source>
        <dbReference type="Proteomes" id="UP000000561"/>
    </source>
</evidence>
<dbReference type="EMBL" id="CM003159">
    <property type="protein sequence ID" value="KIS66240.1"/>
    <property type="molecule type" value="Genomic_DNA"/>
</dbReference>
<dbReference type="AlphaFoldDB" id="A0A0D1DUH3"/>
<evidence type="ECO:0000313" key="1">
    <source>
        <dbReference type="EMBL" id="KIS66240.1"/>
    </source>
</evidence>
<dbReference type="RefSeq" id="XP_011392351.1">
    <property type="nucleotide sequence ID" value="XM_011394049.1"/>
</dbReference>
<accession>A0A0D1DUH3</accession>
<gene>
    <name evidence="1" type="ORF">UMAG_12031</name>
</gene>
<dbReference type="VEuPathDB" id="FungiDB:UMAG_12031"/>
<organism evidence="1 2">
    <name type="scientific">Mycosarcoma maydis</name>
    <name type="common">Corn smut fungus</name>
    <name type="synonym">Ustilago maydis</name>
    <dbReference type="NCBI Taxonomy" id="5270"/>
    <lineage>
        <taxon>Eukaryota</taxon>
        <taxon>Fungi</taxon>
        <taxon>Dikarya</taxon>
        <taxon>Basidiomycota</taxon>
        <taxon>Ustilaginomycotina</taxon>
        <taxon>Ustilaginomycetes</taxon>
        <taxon>Ustilaginales</taxon>
        <taxon>Ustilaginaceae</taxon>
        <taxon>Mycosarcoma</taxon>
    </lineage>
</organism>
<dbReference type="InParanoid" id="A0A0D1DUH3"/>
<reference evidence="1 2" key="1">
    <citation type="journal article" date="2006" name="Nature">
        <title>Insights from the genome of the biotrophic fungal plant pathogen Ustilago maydis.</title>
        <authorList>
            <person name="Kamper J."/>
            <person name="Kahmann R."/>
            <person name="Bolker M."/>
            <person name="Ma L.J."/>
            <person name="Brefort T."/>
            <person name="Saville B.J."/>
            <person name="Banuett F."/>
            <person name="Kronstad J.W."/>
            <person name="Gold S.E."/>
            <person name="Muller O."/>
            <person name="Perlin M.H."/>
            <person name="Wosten H.A."/>
            <person name="de Vries R."/>
            <person name="Ruiz-Herrera J."/>
            <person name="Reynaga-Pena C.G."/>
            <person name="Snetselaar K."/>
            <person name="McCann M."/>
            <person name="Perez-Martin J."/>
            <person name="Feldbrugge M."/>
            <person name="Basse C.W."/>
            <person name="Steinberg G."/>
            <person name="Ibeas J.I."/>
            <person name="Holloman W."/>
            <person name="Guzman P."/>
            <person name="Farman M."/>
            <person name="Stajich J.E."/>
            <person name="Sentandreu R."/>
            <person name="Gonzalez-Prieto J.M."/>
            <person name="Kennell J.C."/>
            <person name="Molina L."/>
            <person name="Schirawski J."/>
            <person name="Mendoza-Mendoza A."/>
            <person name="Greilinger D."/>
            <person name="Munch K."/>
            <person name="Rossel N."/>
            <person name="Scherer M."/>
            <person name="Vranes M."/>
            <person name="Ladendorf O."/>
            <person name="Vincon V."/>
            <person name="Fuchs U."/>
            <person name="Sandrock B."/>
            <person name="Meng S."/>
            <person name="Ho E.C."/>
            <person name="Cahill M.J."/>
            <person name="Boyce K.J."/>
            <person name="Klose J."/>
            <person name="Klosterman S.J."/>
            <person name="Deelstra H.J."/>
            <person name="Ortiz-Castellanos L."/>
            <person name="Li W."/>
            <person name="Sanchez-Alonso P."/>
            <person name="Schreier P.H."/>
            <person name="Hauser-Hahn I."/>
            <person name="Vaupel M."/>
            <person name="Koopmann E."/>
            <person name="Friedrich G."/>
            <person name="Voss H."/>
            <person name="Schluter T."/>
            <person name="Margolis J."/>
            <person name="Platt D."/>
            <person name="Swimmer C."/>
            <person name="Gnirke A."/>
            <person name="Chen F."/>
            <person name="Vysotskaia V."/>
            <person name="Mannhaupt G."/>
            <person name="Guldener U."/>
            <person name="Munsterkotter M."/>
            <person name="Haase D."/>
            <person name="Oesterheld M."/>
            <person name="Mewes H.W."/>
            <person name="Mauceli E.W."/>
            <person name="DeCaprio D."/>
            <person name="Wade C.M."/>
            <person name="Butler J."/>
            <person name="Young S."/>
            <person name="Jaffe D.B."/>
            <person name="Calvo S."/>
            <person name="Nusbaum C."/>
            <person name="Galagan J."/>
            <person name="Birren B.W."/>
        </authorList>
    </citation>
    <scope>NUCLEOTIDE SEQUENCE [LARGE SCALE GENOMIC DNA]</scope>
    <source>
        <strain evidence="2">DSM 14603 / FGSC 9021 / UM521</strain>
    </source>
</reference>
<protein>
    <submittedName>
        <fullName evidence="1">Uncharacterized protein</fullName>
    </submittedName>
</protein>
<keyword evidence="2" id="KW-1185">Reference proteome</keyword>
<proteinExistence type="predicted"/>
<sequence>MAASRAVVRVPGAPLLERACLLIEAYRVHWRDTMVRADKSGDDDLYGEAAGPLYDCRAFQGAIDPERFDNAMREHGGQTNDDRFSEQDRIAELLSIHKNTKARFALAEAILLDQQTKKTEDQERKTRGYDAFLRFLSTPGVDDKFIDVAVEV</sequence>
<dbReference type="GeneID" id="23567819"/>